<feature type="region of interest" description="Disordered" evidence="5">
    <location>
        <begin position="1"/>
        <end position="45"/>
    </location>
</feature>
<feature type="domain" description="RDD" evidence="7">
    <location>
        <begin position="119"/>
        <end position="224"/>
    </location>
</feature>
<keyword evidence="2 6" id="KW-0812">Transmembrane</keyword>
<feature type="compositionally biased region" description="Basic and acidic residues" evidence="5">
    <location>
        <begin position="1"/>
        <end position="10"/>
    </location>
</feature>
<keyword evidence="4 6" id="KW-0472">Membrane</keyword>
<dbReference type="OrthoDB" id="10061042at2759"/>
<evidence type="ECO:0000256" key="3">
    <source>
        <dbReference type="ARBA" id="ARBA00022989"/>
    </source>
</evidence>
<sequence length="307" mass="34955">MDNPADKSAKNNDTLNKPIKTSKKPPFTKPTSKKPMPTEDGKSNKEIRENYFKQLRSWMNTVNSYQCYYNKLQEDLVPKKTKQVPKSPIEVPNPPIPVPNVPETPNVTSTQFVGIRCQVPSLWKRFGAEFIDFVLLSLLKFVVAYFVVESFMDIDFTKYNTFFMQEDLDYTAAVEMTSEIFFLEISHRIVVCVYEVYWLQGTVIIQGGATLGKILLDLTVVRTDKLYNIQGQPNNIIALTPGGDLGWKRAILRSVTKNLFFSFMFPLPFIAAAANQNRCAYDVLSGSMVVEFAQPFRCEQSELIPIV</sequence>
<proteinExistence type="predicted"/>
<gene>
    <name evidence="8" type="ORF">CINCED_3A008062</name>
</gene>
<dbReference type="InterPro" id="IPR039871">
    <property type="entry name" value="FAM8A1"/>
</dbReference>
<dbReference type="Pfam" id="PF06271">
    <property type="entry name" value="RDD"/>
    <property type="match status" value="1"/>
</dbReference>
<evidence type="ECO:0000313" key="8">
    <source>
        <dbReference type="EMBL" id="VVC40021.1"/>
    </source>
</evidence>
<dbReference type="PANTHER" id="PTHR13659">
    <property type="entry name" value="AUTOSOMAL HIGHLY CONSERVED PROTEIN"/>
    <property type="match status" value="1"/>
</dbReference>
<organism evidence="8 9">
    <name type="scientific">Cinara cedri</name>
    <dbReference type="NCBI Taxonomy" id="506608"/>
    <lineage>
        <taxon>Eukaryota</taxon>
        <taxon>Metazoa</taxon>
        <taxon>Ecdysozoa</taxon>
        <taxon>Arthropoda</taxon>
        <taxon>Hexapoda</taxon>
        <taxon>Insecta</taxon>
        <taxon>Pterygota</taxon>
        <taxon>Neoptera</taxon>
        <taxon>Paraneoptera</taxon>
        <taxon>Hemiptera</taxon>
        <taxon>Sternorrhyncha</taxon>
        <taxon>Aphidomorpha</taxon>
        <taxon>Aphidoidea</taxon>
        <taxon>Aphididae</taxon>
        <taxon>Lachninae</taxon>
        <taxon>Cinara</taxon>
    </lineage>
</organism>
<dbReference type="EMBL" id="CABPRJ010001899">
    <property type="protein sequence ID" value="VVC40021.1"/>
    <property type="molecule type" value="Genomic_DNA"/>
</dbReference>
<comment type="subcellular location">
    <subcellularLocation>
        <location evidence="1">Membrane</location>
        <topology evidence="1">Multi-pass membrane protein</topology>
    </subcellularLocation>
</comment>
<protein>
    <submittedName>
        <fullName evidence="8">RDD</fullName>
    </submittedName>
</protein>
<feature type="compositionally biased region" description="Basic and acidic residues" evidence="5">
    <location>
        <begin position="36"/>
        <end position="45"/>
    </location>
</feature>
<keyword evidence="3 6" id="KW-1133">Transmembrane helix</keyword>
<evidence type="ECO:0000259" key="7">
    <source>
        <dbReference type="Pfam" id="PF06271"/>
    </source>
</evidence>
<dbReference type="GO" id="GO:0016020">
    <property type="term" value="C:membrane"/>
    <property type="evidence" value="ECO:0007669"/>
    <property type="project" value="UniProtKB-SubCell"/>
</dbReference>
<dbReference type="InterPro" id="IPR010432">
    <property type="entry name" value="RDD"/>
</dbReference>
<evidence type="ECO:0000256" key="6">
    <source>
        <dbReference type="SAM" id="Phobius"/>
    </source>
</evidence>
<evidence type="ECO:0000256" key="5">
    <source>
        <dbReference type="SAM" id="MobiDB-lite"/>
    </source>
</evidence>
<reference evidence="8 9" key="1">
    <citation type="submission" date="2019-08" db="EMBL/GenBank/DDBJ databases">
        <authorList>
            <person name="Alioto T."/>
            <person name="Alioto T."/>
            <person name="Gomez Garrido J."/>
        </authorList>
    </citation>
    <scope>NUCLEOTIDE SEQUENCE [LARGE SCALE GENOMIC DNA]</scope>
</reference>
<dbReference type="AlphaFoldDB" id="A0A5E4NC41"/>
<dbReference type="PANTHER" id="PTHR13659:SF5">
    <property type="entry name" value="PROTEIN FAM8A1"/>
    <property type="match status" value="1"/>
</dbReference>
<evidence type="ECO:0000313" key="9">
    <source>
        <dbReference type="Proteomes" id="UP000325440"/>
    </source>
</evidence>
<keyword evidence="9" id="KW-1185">Reference proteome</keyword>
<feature type="transmembrane region" description="Helical" evidence="6">
    <location>
        <begin position="130"/>
        <end position="148"/>
    </location>
</feature>
<evidence type="ECO:0000256" key="1">
    <source>
        <dbReference type="ARBA" id="ARBA00004141"/>
    </source>
</evidence>
<dbReference type="Proteomes" id="UP000325440">
    <property type="component" value="Unassembled WGS sequence"/>
</dbReference>
<accession>A0A5E4NC41</accession>
<evidence type="ECO:0000256" key="4">
    <source>
        <dbReference type="ARBA" id="ARBA00023136"/>
    </source>
</evidence>
<evidence type="ECO:0000256" key="2">
    <source>
        <dbReference type="ARBA" id="ARBA00022692"/>
    </source>
</evidence>
<name>A0A5E4NC41_9HEMI</name>